<keyword evidence="8" id="KW-1185">Reference proteome</keyword>
<gene>
    <name evidence="7" type="ORF">DMP10_11970</name>
</gene>
<dbReference type="SUPFAM" id="SSF53756">
    <property type="entry name" value="UDP-Glycosyltransferase/glycogen phosphorylase"/>
    <property type="match status" value="1"/>
</dbReference>
<comment type="subcellular location">
    <subcellularLocation>
        <location evidence="1">Cell membrane</location>
        <topology evidence="1">Peripheral membrane protein</topology>
    </subcellularLocation>
</comment>
<sequence>MRKIAIGIATFFLAALYALCRLLPQRQRIVCISRQSDSAPVDFQLIKDYCEQRDPPWDAVILAKQLRSPAIYLVEMIRQVYYIATSRAVVLDSYCIVVGLLHDRIRVPVVQIWHSLGNMKRFGYTAFGTDEGHSEATARLMHMHEGYDAIATSSLSFADEFAAAFNADKDTLFEAPLPRVDLLLDEQHRARQREVILTAYPQLRGRKTIVYCPTFRKQPPANEAEAAAALIDAVDFDRFNFVYKPHPVSKQVIDDPRVITIPGGQFDALFAADAIISDYSTVIYEAGLLNIPVYLYAYDWDTYREKRGLTIDFENDVPALFTGDPNAIVKAIENKEFDAAAYRTFENANVALPEDASCTETICETIIDYATVRRKRFSAHPVKNVRIYP</sequence>
<dbReference type="Pfam" id="PF04464">
    <property type="entry name" value="Glyphos_transf"/>
    <property type="match status" value="1"/>
</dbReference>
<dbReference type="PANTHER" id="PTHR37316:SF3">
    <property type="entry name" value="TEICHOIC ACID GLYCEROL-PHOSPHATE TRANSFERASE"/>
    <property type="match status" value="1"/>
</dbReference>
<evidence type="ECO:0000256" key="3">
    <source>
        <dbReference type="ARBA" id="ARBA00022475"/>
    </source>
</evidence>
<comment type="similarity">
    <text evidence="2">Belongs to the CDP-glycerol glycerophosphotransferase family.</text>
</comment>
<keyword evidence="3" id="KW-1003">Cell membrane</keyword>
<keyword evidence="5" id="KW-0777">Teichoic acid biosynthesis</keyword>
<dbReference type="Gene3D" id="3.40.50.11820">
    <property type="match status" value="1"/>
</dbReference>
<evidence type="ECO:0000313" key="7">
    <source>
        <dbReference type="EMBL" id="RNL35584.1"/>
    </source>
</evidence>
<keyword evidence="4 7" id="KW-0808">Transferase</keyword>
<dbReference type="GO" id="GO:0005886">
    <property type="term" value="C:plasma membrane"/>
    <property type="evidence" value="ECO:0007669"/>
    <property type="project" value="UniProtKB-SubCell"/>
</dbReference>
<evidence type="ECO:0000256" key="6">
    <source>
        <dbReference type="ARBA" id="ARBA00023136"/>
    </source>
</evidence>
<dbReference type="EMBL" id="QICA01000031">
    <property type="protein sequence ID" value="RNL35584.1"/>
    <property type="molecule type" value="Genomic_DNA"/>
</dbReference>
<dbReference type="RefSeq" id="WP_117285232.1">
    <property type="nucleotide sequence ID" value="NZ_JAMTCE010000025.1"/>
</dbReference>
<dbReference type="InterPro" id="IPR051612">
    <property type="entry name" value="Teichoic_Acid_Biosynth"/>
</dbReference>
<dbReference type="InterPro" id="IPR043148">
    <property type="entry name" value="TagF_C"/>
</dbReference>
<evidence type="ECO:0000256" key="2">
    <source>
        <dbReference type="ARBA" id="ARBA00010488"/>
    </source>
</evidence>
<comment type="caution">
    <text evidence="7">The sequence shown here is derived from an EMBL/GenBank/DDBJ whole genome shotgun (WGS) entry which is preliminary data.</text>
</comment>
<accession>A0A3N0ANZ1</accession>
<evidence type="ECO:0000313" key="8">
    <source>
        <dbReference type="Proteomes" id="UP000278327"/>
    </source>
</evidence>
<dbReference type="PANTHER" id="PTHR37316">
    <property type="entry name" value="TEICHOIC ACID GLYCEROL-PHOSPHATE PRIMASE"/>
    <property type="match status" value="1"/>
</dbReference>
<reference evidence="7 8" key="1">
    <citation type="journal article" date="2019" name="Microbiol. Resour. Announc.">
        <title>Draft Genome Sequences of Type Strains of Gordonibacter faecihominis, Paraeggerthella hongkongensis, Parvibacter caecicola,Slackia equolifaciens, Slackia faecicanis, and Slackia isoflavoniconvertens.</title>
        <authorList>
            <person name="Danylec N."/>
            <person name="Stoll D.A."/>
            <person name="Dotsch A."/>
            <person name="Huch M."/>
        </authorList>
    </citation>
    <scope>NUCLEOTIDE SEQUENCE [LARGE SCALE GENOMIC DNA]</scope>
    <source>
        <strain evidence="7 8">DSM 18785</strain>
    </source>
</reference>
<dbReference type="GO" id="GO:0047355">
    <property type="term" value="F:CDP-glycerol glycerophosphotransferase activity"/>
    <property type="evidence" value="ECO:0007669"/>
    <property type="project" value="InterPro"/>
</dbReference>
<proteinExistence type="inferred from homology"/>
<protein>
    <submittedName>
        <fullName evidence="7">CDP-glycerol--glycerophosphate glycerophosphotransferase</fullName>
    </submittedName>
</protein>
<evidence type="ECO:0000256" key="1">
    <source>
        <dbReference type="ARBA" id="ARBA00004202"/>
    </source>
</evidence>
<keyword evidence="6" id="KW-0472">Membrane</keyword>
<evidence type="ECO:0000256" key="5">
    <source>
        <dbReference type="ARBA" id="ARBA00022944"/>
    </source>
</evidence>
<name>A0A3N0ANZ1_9ACTN</name>
<dbReference type="InterPro" id="IPR007554">
    <property type="entry name" value="Glycerophosphate_synth"/>
</dbReference>
<dbReference type="Proteomes" id="UP000278327">
    <property type="component" value="Unassembled WGS sequence"/>
</dbReference>
<evidence type="ECO:0000256" key="4">
    <source>
        <dbReference type="ARBA" id="ARBA00022679"/>
    </source>
</evidence>
<dbReference type="GO" id="GO:0019350">
    <property type="term" value="P:teichoic acid biosynthetic process"/>
    <property type="evidence" value="ECO:0007669"/>
    <property type="project" value="UniProtKB-KW"/>
</dbReference>
<dbReference type="AlphaFoldDB" id="A0A3N0ANZ1"/>
<dbReference type="Gene3D" id="3.40.50.12580">
    <property type="match status" value="1"/>
</dbReference>
<organism evidence="7 8">
    <name type="scientific">Adlercreutzia equolifaciens subsp. celatus DSM 18785</name>
    <dbReference type="NCBI Taxonomy" id="1121021"/>
    <lineage>
        <taxon>Bacteria</taxon>
        <taxon>Bacillati</taxon>
        <taxon>Actinomycetota</taxon>
        <taxon>Coriobacteriia</taxon>
        <taxon>Eggerthellales</taxon>
        <taxon>Eggerthellaceae</taxon>
        <taxon>Adlercreutzia</taxon>
    </lineage>
</organism>
<dbReference type="InterPro" id="IPR043149">
    <property type="entry name" value="TagF_N"/>
</dbReference>